<dbReference type="EMBL" id="CP072643">
    <property type="protein sequence ID" value="QUV95810.1"/>
    <property type="molecule type" value="Genomic_DNA"/>
</dbReference>
<evidence type="ECO:0000313" key="1">
    <source>
        <dbReference type="EMBL" id="QUV95810.1"/>
    </source>
</evidence>
<dbReference type="Proteomes" id="UP000677668">
    <property type="component" value="Chromosome 2"/>
</dbReference>
<protein>
    <submittedName>
        <fullName evidence="1">Transposase</fullName>
    </submittedName>
</protein>
<gene>
    <name evidence="1" type="ORF">J8C05_12400</name>
</gene>
<proteinExistence type="predicted"/>
<accession>A0ABX8B584</accession>
<organism evidence="1 2">
    <name type="scientific">Chloracidobacterium sp. N</name>
    <dbReference type="NCBI Taxonomy" id="2821540"/>
    <lineage>
        <taxon>Bacteria</taxon>
        <taxon>Pseudomonadati</taxon>
        <taxon>Acidobacteriota</taxon>
        <taxon>Terriglobia</taxon>
        <taxon>Terriglobales</taxon>
        <taxon>Acidobacteriaceae</taxon>
        <taxon>Chloracidobacterium</taxon>
        <taxon>Chloracidobacterium aggregatum</taxon>
    </lineage>
</organism>
<reference evidence="1 2" key="1">
    <citation type="submission" date="2021-03" db="EMBL/GenBank/DDBJ databases">
        <title>Genomic and phenotypic characterization of Chloracidobacterium isolates provides evidence for multiple species.</title>
        <authorList>
            <person name="Saini M.K."/>
            <person name="Costas A.M.G."/>
            <person name="Tank M."/>
            <person name="Bryant D.A."/>
        </authorList>
    </citation>
    <scope>NUCLEOTIDE SEQUENCE [LARGE SCALE GENOMIC DNA]</scope>
    <source>
        <strain evidence="1 2">N</strain>
    </source>
</reference>
<name>A0ABX8B584_9BACT</name>
<keyword evidence="2" id="KW-1185">Reference proteome</keyword>
<evidence type="ECO:0000313" key="2">
    <source>
        <dbReference type="Proteomes" id="UP000677668"/>
    </source>
</evidence>
<sequence>MGERVRHRFVCKKCGLRAHADGNASRNLARIGSGAPLPRAALNLPRLKPEDSGSCYAAACAAVSRTQFRAGSCSPPAGA</sequence>